<proteinExistence type="predicted"/>
<dbReference type="RefSeq" id="WP_133983251.1">
    <property type="nucleotide sequence ID" value="NZ_SOCE01000002.1"/>
</dbReference>
<comment type="caution">
    <text evidence="4">The sequence shown here is derived from an EMBL/GenBank/DDBJ whole genome shotgun (WGS) entry which is preliminary data.</text>
</comment>
<dbReference type="SUPFAM" id="SSF54631">
    <property type="entry name" value="CBS-domain pair"/>
    <property type="match status" value="1"/>
</dbReference>
<dbReference type="InterPro" id="IPR046342">
    <property type="entry name" value="CBS_dom_sf"/>
</dbReference>
<accession>A0A4R7SWN4</accession>
<feature type="domain" description="CBS" evidence="3">
    <location>
        <begin position="84"/>
        <end position="140"/>
    </location>
</feature>
<evidence type="ECO:0000259" key="3">
    <source>
        <dbReference type="PROSITE" id="PS51371"/>
    </source>
</evidence>
<feature type="domain" description="CBS" evidence="3">
    <location>
        <begin position="7"/>
        <end position="66"/>
    </location>
</feature>
<dbReference type="PROSITE" id="PS51371">
    <property type="entry name" value="CBS"/>
    <property type="match status" value="2"/>
</dbReference>
<keyword evidence="1 2" id="KW-0129">CBS domain</keyword>
<dbReference type="OrthoDB" id="9799454at2"/>
<evidence type="ECO:0000256" key="1">
    <source>
        <dbReference type="ARBA" id="ARBA00023122"/>
    </source>
</evidence>
<dbReference type="InterPro" id="IPR000644">
    <property type="entry name" value="CBS_dom"/>
</dbReference>
<dbReference type="AlphaFoldDB" id="A0A4R7SWN4"/>
<gene>
    <name evidence="4" type="ORF">EV138_6234</name>
</gene>
<evidence type="ECO:0000313" key="4">
    <source>
        <dbReference type="EMBL" id="TDU83770.1"/>
    </source>
</evidence>
<evidence type="ECO:0000256" key="2">
    <source>
        <dbReference type="PROSITE-ProRule" id="PRU00703"/>
    </source>
</evidence>
<sequence length="207" mass="22286">MLIRELMTSPAVTVTGQTPIGAALRLMDERKITSLPVVDHHGGLIGIVSEADLVSDGELLDDRFPVAAVRATAPTPTRRVAEVMTHLVVTVRADDELEVAIDLMRSTMMKSLPAIEQGRVIGMISRSDVIHLLAGRDQRIRTEVGELLNSESPGWQVQVQDGIVTVTGPADPHERRLAELLSGTVRGVVAVQITRLSEARPGAPTGR</sequence>
<keyword evidence="5" id="KW-1185">Reference proteome</keyword>
<dbReference type="Pfam" id="PF00571">
    <property type="entry name" value="CBS"/>
    <property type="match status" value="2"/>
</dbReference>
<organism evidence="4 5">
    <name type="scientific">Kribbella voronezhensis</name>
    <dbReference type="NCBI Taxonomy" id="2512212"/>
    <lineage>
        <taxon>Bacteria</taxon>
        <taxon>Bacillati</taxon>
        <taxon>Actinomycetota</taxon>
        <taxon>Actinomycetes</taxon>
        <taxon>Propionibacteriales</taxon>
        <taxon>Kribbellaceae</taxon>
        <taxon>Kribbella</taxon>
    </lineage>
</organism>
<name>A0A4R7SWN4_9ACTN</name>
<evidence type="ECO:0000313" key="5">
    <source>
        <dbReference type="Proteomes" id="UP000295151"/>
    </source>
</evidence>
<dbReference type="SMART" id="SM00116">
    <property type="entry name" value="CBS"/>
    <property type="match status" value="2"/>
</dbReference>
<dbReference type="InterPro" id="IPR051257">
    <property type="entry name" value="Diverse_CBS-Domain"/>
</dbReference>
<dbReference type="Gene3D" id="3.10.580.10">
    <property type="entry name" value="CBS-domain"/>
    <property type="match status" value="1"/>
</dbReference>
<dbReference type="Proteomes" id="UP000295151">
    <property type="component" value="Unassembled WGS sequence"/>
</dbReference>
<dbReference type="Pfam" id="PF04972">
    <property type="entry name" value="BON"/>
    <property type="match status" value="1"/>
</dbReference>
<dbReference type="EMBL" id="SOCE01000002">
    <property type="protein sequence ID" value="TDU83770.1"/>
    <property type="molecule type" value="Genomic_DNA"/>
</dbReference>
<dbReference type="PANTHER" id="PTHR43080:SF2">
    <property type="entry name" value="CBS DOMAIN-CONTAINING PROTEIN"/>
    <property type="match status" value="1"/>
</dbReference>
<reference evidence="4 5" key="1">
    <citation type="submission" date="2019-03" db="EMBL/GenBank/DDBJ databases">
        <title>Genomic Encyclopedia of Type Strains, Phase III (KMG-III): the genomes of soil and plant-associated and newly described type strains.</title>
        <authorList>
            <person name="Whitman W."/>
        </authorList>
    </citation>
    <scope>NUCLEOTIDE SEQUENCE [LARGE SCALE GENOMIC DNA]</scope>
    <source>
        <strain evidence="4 5">VKM Ac-2575</strain>
    </source>
</reference>
<dbReference type="PANTHER" id="PTHR43080">
    <property type="entry name" value="CBS DOMAIN-CONTAINING PROTEIN CBSX3, MITOCHONDRIAL"/>
    <property type="match status" value="1"/>
</dbReference>
<protein>
    <submittedName>
        <fullName evidence="4">BON domain-containing protein</fullName>
    </submittedName>
</protein>
<dbReference type="InterPro" id="IPR007055">
    <property type="entry name" value="BON_dom"/>
</dbReference>